<evidence type="ECO:0000256" key="4">
    <source>
        <dbReference type="ARBA" id="ARBA00023136"/>
    </source>
</evidence>
<evidence type="ECO:0000313" key="8">
    <source>
        <dbReference type="EMBL" id="MBK0384163.1"/>
    </source>
</evidence>
<feature type="domain" description="RagB/SusD" evidence="6">
    <location>
        <begin position="323"/>
        <end position="513"/>
    </location>
</feature>
<dbReference type="InterPro" id="IPR011990">
    <property type="entry name" value="TPR-like_helical_dom_sf"/>
</dbReference>
<comment type="similarity">
    <text evidence="2">Belongs to the SusD family.</text>
</comment>
<evidence type="ECO:0000256" key="3">
    <source>
        <dbReference type="ARBA" id="ARBA00022729"/>
    </source>
</evidence>
<dbReference type="Pfam" id="PF07980">
    <property type="entry name" value="SusD_RagB"/>
    <property type="match status" value="1"/>
</dbReference>
<keyword evidence="9" id="KW-1185">Reference proteome</keyword>
<evidence type="ECO:0000256" key="1">
    <source>
        <dbReference type="ARBA" id="ARBA00004442"/>
    </source>
</evidence>
<evidence type="ECO:0000313" key="9">
    <source>
        <dbReference type="Proteomes" id="UP000660024"/>
    </source>
</evidence>
<gene>
    <name evidence="8" type="ORF">I5M32_14435</name>
</gene>
<dbReference type="RefSeq" id="WP_200587620.1">
    <property type="nucleotide sequence ID" value="NZ_JAEHFY010000023.1"/>
</dbReference>
<keyword evidence="4" id="KW-0472">Membrane</keyword>
<dbReference type="InterPro" id="IPR033985">
    <property type="entry name" value="SusD-like_N"/>
</dbReference>
<dbReference type="Pfam" id="PF14322">
    <property type="entry name" value="SusD-like_3"/>
    <property type="match status" value="1"/>
</dbReference>
<dbReference type="Proteomes" id="UP000660024">
    <property type="component" value="Unassembled WGS sequence"/>
</dbReference>
<dbReference type="InterPro" id="IPR012944">
    <property type="entry name" value="SusD_RagB_dom"/>
</dbReference>
<protein>
    <submittedName>
        <fullName evidence="8">RagB/SusD family nutrient uptake outer membrane protein</fullName>
    </submittedName>
</protein>
<dbReference type="Gene3D" id="1.25.40.390">
    <property type="match status" value="1"/>
</dbReference>
<evidence type="ECO:0000256" key="2">
    <source>
        <dbReference type="ARBA" id="ARBA00006275"/>
    </source>
</evidence>
<sequence length="513" mass="57475">MKNKIIIILIFLSLQSISCKKFLELTPKDFISPENYFTSEASLNTALTGVYDILGRSELYSNTYMTIFSISDEGYYARSAQSTGPQVYNYSSADPNVNDLWDALYQGIERANVLLANVDKVNMDQDKKNNIIGQAKFLRAYYYFFLVQNWGSVPLKTSPSNSVNNVNTPGADIKTLYDFIVKEMTDAEPLVQPLATIGFGGRVSQDAVRGILARVCLKMAGQPLNDVSKYAEALKWAKAIVNPTSGSNIHSLNPDYANIFKNLAGDRYDIKECIWEGEQFGNRLTDYEGGRLGNVIGISCSDDVFGYSYGFINATPKLYRSYEAADKRRDWNVAPFSYKITGGVVVDSTFFTASQINSRNAGKYRRSYEKVLPRNKNVTPTNFPILRYSDVLLMYAEAENEVNGPTGLAKSLVKQVRDRANASDITTAVSDKDELRNIIKDERFREFPFECMRKNDLIRWGDFIIAMKEVANDPTMGSYAGTAGKNVSDRDILLPIPISELSLNKALTQNKGW</sequence>
<accession>A0ABS1BMQ3</accession>
<reference evidence="8 9" key="1">
    <citation type="submission" date="2020-12" db="EMBL/GenBank/DDBJ databases">
        <title>Bacterial novel species Pedobacter sp. SD-b isolated from soil.</title>
        <authorList>
            <person name="Jung H.-Y."/>
        </authorList>
    </citation>
    <scope>NUCLEOTIDE SEQUENCE [LARGE SCALE GENOMIC DNA]</scope>
    <source>
        <strain evidence="8 9">SD-b</strain>
    </source>
</reference>
<comment type="caution">
    <text evidence="8">The sequence shown here is derived from an EMBL/GenBank/DDBJ whole genome shotgun (WGS) entry which is preliminary data.</text>
</comment>
<dbReference type="SUPFAM" id="SSF48452">
    <property type="entry name" value="TPR-like"/>
    <property type="match status" value="1"/>
</dbReference>
<proteinExistence type="inferred from homology"/>
<keyword evidence="3" id="KW-0732">Signal</keyword>
<keyword evidence="5" id="KW-0998">Cell outer membrane</keyword>
<feature type="domain" description="SusD-like N-terminal" evidence="7">
    <location>
        <begin position="21"/>
        <end position="217"/>
    </location>
</feature>
<evidence type="ECO:0000259" key="7">
    <source>
        <dbReference type="Pfam" id="PF14322"/>
    </source>
</evidence>
<comment type="subcellular location">
    <subcellularLocation>
        <location evidence="1">Cell outer membrane</location>
    </subcellularLocation>
</comment>
<organism evidence="8 9">
    <name type="scientific">Pedobacter segetis</name>
    <dbReference type="NCBI Taxonomy" id="2793069"/>
    <lineage>
        <taxon>Bacteria</taxon>
        <taxon>Pseudomonadati</taxon>
        <taxon>Bacteroidota</taxon>
        <taxon>Sphingobacteriia</taxon>
        <taxon>Sphingobacteriales</taxon>
        <taxon>Sphingobacteriaceae</taxon>
        <taxon>Pedobacter</taxon>
    </lineage>
</organism>
<name>A0ABS1BMQ3_9SPHI</name>
<evidence type="ECO:0000259" key="6">
    <source>
        <dbReference type="Pfam" id="PF07980"/>
    </source>
</evidence>
<evidence type="ECO:0000256" key="5">
    <source>
        <dbReference type="ARBA" id="ARBA00023237"/>
    </source>
</evidence>
<dbReference type="EMBL" id="JAEHFY010000023">
    <property type="protein sequence ID" value="MBK0384163.1"/>
    <property type="molecule type" value="Genomic_DNA"/>
</dbReference>